<gene>
    <name evidence="13" type="ORF">M231_05138</name>
</gene>
<dbReference type="PANTHER" id="PTHR12271">
    <property type="entry name" value="POLY A POLYMERASE CID PAP -RELATED"/>
    <property type="match status" value="1"/>
</dbReference>
<name>A0A4Q1BIX1_TREME</name>
<evidence type="ECO:0000313" key="14">
    <source>
        <dbReference type="Proteomes" id="UP000289152"/>
    </source>
</evidence>
<organism evidence="13 14">
    <name type="scientific">Tremella mesenterica</name>
    <name type="common">Jelly fungus</name>
    <dbReference type="NCBI Taxonomy" id="5217"/>
    <lineage>
        <taxon>Eukaryota</taxon>
        <taxon>Fungi</taxon>
        <taxon>Dikarya</taxon>
        <taxon>Basidiomycota</taxon>
        <taxon>Agaricomycotina</taxon>
        <taxon>Tremellomycetes</taxon>
        <taxon>Tremellales</taxon>
        <taxon>Tremellaceae</taxon>
        <taxon>Tremella</taxon>
    </lineage>
</organism>
<dbReference type="GO" id="GO:0046872">
    <property type="term" value="F:metal ion binding"/>
    <property type="evidence" value="ECO:0007669"/>
    <property type="project" value="UniProtKB-KW"/>
</dbReference>
<dbReference type="OrthoDB" id="407432at2759"/>
<dbReference type="CDD" id="cd05402">
    <property type="entry name" value="NT_PAP_TUTase"/>
    <property type="match status" value="1"/>
</dbReference>
<feature type="region of interest" description="Disordered" evidence="10">
    <location>
        <begin position="647"/>
        <end position="721"/>
    </location>
</feature>
<evidence type="ECO:0000256" key="1">
    <source>
        <dbReference type="ARBA" id="ARBA00001936"/>
    </source>
</evidence>
<keyword evidence="14" id="KW-1185">Reference proteome</keyword>
<feature type="compositionally biased region" description="Polar residues" evidence="10">
    <location>
        <begin position="695"/>
        <end position="704"/>
    </location>
</feature>
<keyword evidence="6" id="KW-0963">Cytoplasm</keyword>
<dbReference type="GO" id="GO:0031123">
    <property type="term" value="P:RNA 3'-end processing"/>
    <property type="evidence" value="ECO:0007669"/>
    <property type="project" value="TreeGrafter"/>
</dbReference>
<comment type="similarity">
    <text evidence="4">Belongs to the DNA polymerase type-B-like family.</text>
</comment>
<dbReference type="Gene3D" id="1.10.1410.10">
    <property type="match status" value="1"/>
</dbReference>
<feature type="domain" description="Poly(A) RNA polymerase mitochondrial-like central palm" evidence="12">
    <location>
        <begin position="15"/>
        <end position="153"/>
    </location>
</feature>
<dbReference type="GO" id="GO:0010605">
    <property type="term" value="P:negative regulation of macromolecule metabolic process"/>
    <property type="evidence" value="ECO:0007669"/>
    <property type="project" value="UniProtKB-ARBA"/>
</dbReference>
<comment type="cofactor">
    <cofactor evidence="2">
        <name>Mg(2+)</name>
        <dbReference type="ChEBI" id="CHEBI:18420"/>
    </cofactor>
</comment>
<evidence type="ECO:0000313" key="13">
    <source>
        <dbReference type="EMBL" id="RXK37596.1"/>
    </source>
</evidence>
<feature type="region of interest" description="Disordered" evidence="10">
    <location>
        <begin position="483"/>
        <end position="507"/>
    </location>
</feature>
<evidence type="ECO:0000256" key="4">
    <source>
        <dbReference type="ARBA" id="ARBA00008593"/>
    </source>
</evidence>
<evidence type="ECO:0000256" key="10">
    <source>
        <dbReference type="SAM" id="MobiDB-lite"/>
    </source>
</evidence>
<evidence type="ECO:0000256" key="2">
    <source>
        <dbReference type="ARBA" id="ARBA00001946"/>
    </source>
</evidence>
<keyword evidence="9" id="KW-0460">Magnesium</keyword>
<dbReference type="InParanoid" id="A0A4Q1BIX1"/>
<keyword evidence="8" id="KW-0479">Metal-binding</keyword>
<dbReference type="InterPro" id="IPR043519">
    <property type="entry name" value="NT_sf"/>
</dbReference>
<dbReference type="STRING" id="5217.A0A4Q1BIX1"/>
<dbReference type="Pfam" id="PF22600">
    <property type="entry name" value="MTPAP-like_central"/>
    <property type="match status" value="1"/>
</dbReference>
<evidence type="ECO:0000256" key="7">
    <source>
        <dbReference type="ARBA" id="ARBA00022679"/>
    </source>
</evidence>
<keyword evidence="7" id="KW-0808">Transferase</keyword>
<dbReference type="EMBL" id="SDIL01000065">
    <property type="protein sequence ID" value="RXK37596.1"/>
    <property type="molecule type" value="Genomic_DNA"/>
</dbReference>
<dbReference type="PANTHER" id="PTHR12271:SF40">
    <property type="entry name" value="POLY(A) RNA POLYMERASE GLD2"/>
    <property type="match status" value="1"/>
</dbReference>
<comment type="subcellular location">
    <subcellularLocation>
        <location evidence="3">Cytoplasm</location>
    </subcellularLocation>
</comment>
<feature type="compositionally biased region" description="Low complexity" evidence="10">
    <location>
        <begin position="538"/>
        <end position="552"/>
    </location>
</feature>
<feature type="compositionally biased region" description="Low complexity" evidence="10">
    <location>
        <begin position="563"/>
        <end position="583"/>
    </location>
</feature>
<evidence type="ECO:0000259" key="11">
    <source>
        <dbReference type="Pfam" id="PF03828"/>
    </source>
</evidence>
<evidence type="ECO:0000256" key="8">
    <source>
        <dbReference type="ARBA" id="ARBA00022723"/>
    </source>
</evidence>
<feature type="compositionally biased region" description="Polar residues" evidence="10">
    <location>
        <begin position="382"/>
        <end position="400"/>
    </location>
</feature>
<dbReference type="SUPFAM" id="SSF81631">
    <property type="entry name" value="PAP/OAS1 substrate-binding domain"/>
    <property type="match status" value="1"/>
</dbReference>
<comment type="cofactor">
    <cofactor evidence="1">
        <name>Mn(2+)</name>
        <dbReference type="ChEBI" id="CHEBI:29035"/>
    </cofactor>
</comment>
<feature type="region of interest" description="Disordered" evidence="10">
    <location>
        <begin position="362"/>
        <end position="405"/>
    </location>
</feature>
<dbReference type="Proteomes" id="UP000289152">
    <property type="component" value="Unassembled WGS sequence"/>
</dbReference>
<evidence type="ECO:0000256" key="9">
    <source>
        <dbReference type="ARBA" id="ARBA00022842"/>
    </source>
</evidence>
<dbReference type="EC" id="2.7.7.19" evidence="5"/>
<comment type="caution">
    <text evidence="13">The sequence shown here is derived from an EMBL/GenBank/DDBJ whole genome shotgun (WGS) entry which is preliminary data.</text>
</comment>
<reference evidence="13 14" key="1">
    <citation type="submission" date="2016-06" db="EMBL/GenBank/DDBJ databases">
        <title>Evolution of pathogenesis and genome organization in the Tremellales.</title>
        <authorList>
            <person name="Cuomo C."/>
            <person name="Litvintseva A."/>
            <person name="Heitman J."/>
            <person name="Chen Y."/>
            <person name="Sun S."/>
            <person name="Springer D."/>
            <person name="Dromer F."/>
            <person name="Young S."/>
            <person name="Zeng Q."/>
            <person name="Chapman S."/>
            <person name="Gujja S."/>
            <person name="Saif S."/>
            <person name="Birren B."/>
        </authorList>
    </citation>
    <scope>NUCLEOTIDE SEQUENCE [LARGE SCALE GENOMIC DNA]</scope>
    <source>
        <strain evidence="13 14">ATCC 28783</strain>
    </source>
</reference>
<protein>
    <recommendedName>
        <fullName evidence="5">polynucleotide adenylyltransferase</fullName>
        <ecNumber evidence="5">2.7.7.19</ecNumber>
    </recommendedName>
</protein>
<dbReference type="AlphaFoldDB" id="A0A4Q1BIX1"/>
<feature type="region of interest" description="Disordered" evidence="10">
    <location>
        <begin position="771"/>
        <end position="798"/>
    </location>
</feature>
<proteinExistence type="inferred from homology"/>
<dbReference type="Gene3D" id="3.30.460.10">
    <property type="entry name" value="Beta Polymerase, domain 2"/>
    <property type="match status" value="1"/>
</dbReference>
<feature type="region of interest" description="Disordered" evidence="10">
    <location>
        <begin position="538"/>
        <end position="583"/>
    </location>
</feature>
<dbReference type="Pfam" id="PF03828">
    <property type="entry name" value="PAP_assoc"/>
    <property type="match status" value="1"/>
</dbReference>
<evidence type="ECO:0000256" key="3">
    <source>
        <dbReference type="ARBA" id="ARBA00004496"/>
    </source>
</evidence>
<dbReference type="VEuPathDB" id="FungiDB:TREMEDRAFT_39663"/>
<dbReference type="GO" id="GO:1990817">
    <property type="term" value="F:poly(A) RNA polymerase activity"/>
    <property type="evidence" value="ECO:0007669"/>
    <property type="project" value="UniProtKB-EC"/>
</dbReference>
<evidence type="ECO:0000259" key="12">
    <source>
        <dbReference type="Pfam" id="PF22600"/>
    </source>
</evidence>
<dbReference type="InterPro" id="IPR054708">
    <property type="entry name" value="MTPAP-like_central"/>
</dbReference>
<dbReference type="GO" id="GO:0005737">
    <property type="term" value="C:cytoplasm"/>
    <property type="evidence" value="ECO:0007669"/>
    <property type="project" value="UniProtKB-SubCell"/>
</dbReference>
<feature type="domain" description="PAP-associated" evidence="11">
    <location>
        <begin position="250"/>
        <end position="315"/>
    </location>
</feature>
<accession>A0A4Q1BIX1</accession>
<feature type="compositionally biased region" description="Low complexity" evidence="10">
    <location>
        <begin position="366"/>
        <end position="381"/>
    </location>
</feature>
<sequence length="798" mass="87297">MHPGVLHRRFLNDLSSSLFSFVLPLLPTNEELHVKEEVRGLIEKLIKTIEPSARLLSFGSSCNSFGLRNSDMDLVVLIDDSEANIEPSHFVAMIADLLERETNFDVKPLPKARIPILKLNLKASTALPFGIACDIGIENRLAIENTRLLLTYATIDPARVRTLVLFLKVWAKRRRINSPYRGTLSSYGFTLMVLYYLVHVKQPPVLPNLQRIAPLRPMTEDQYTLEGKNVYFFDDVETLRNEWSSINFESVGELLIDFFRYFSHDFQFNNSVLSLRAGQLTKESKGWVNDIDVGGVNEMARDRNRLCIEDPFETTYNVARTVTKDGLYTIRGEFMRATRILTQRPDRAVLALAELCREREEELSHAPRSASPAPRALSATRTPYTHPTTYNGYRSQSQTPFERLGPVNMYETPVRRGRQSESDSYDVPHSAQDLWLRSQGPNLGGMGSLGLSDTFERGREMFKGLETPGMTYRQSTRLSTFDNVIPSSNSGSGQGQGQGSGSMSAPMSPHRLYAQLEMGKGLLPNVHWPNYDNTSGTITSTSSIPSLPTISPHGSNPTRSESLNRSRPLTSSSNLSNLSNFSNSGIQGMNSNIPNVLNYTPGNIQEPMSPLPPFMPFSPPMPQTTLRPLNGEPANYISPSTLLSPPTISVPLSGDSNEVSHQSPQNVPGQAIGGSKDGFNRLPPRNLGISDHVIGQSSGLSNKASDLPAIPNRPSGQVSATVGGSVHLTAGAGQGSVGMSDGVIGDGKIVVGAIGKDKPDAVDTLVKGFNKLGVDPPGQGVENDAKVHKDVERSGSGR</sequence>
<evidence type="ECO:0000256" key="6">
    <source>
        <dbReference type="ARBA" id="ARBA00022490"/>
    </source>
</evidence>
<feature type="compositionally biased region" description="Polar residues" evidence="10">
    <location>
        <begin position="654"/>
        <end position="668"/>
    </location>
</feature>
<dbReference type="SUPFAM" id="SSF81301">
    <property type="entry name" value="Nucleotidyltransferase"/>
    <property type="match status" value="1"/>
</dbReference>
<feature type="compositionally biased region" description="Basic and acidic residues" evidence="10">
    <location>
        <begin position="783"/>
        <end position="798"/>
    </location>
</feature>
<dbReference type="InterPro" id="IPR002058">
    <property type="entry name" value="PAP_assoc"/>
</dbReference>
<evidence type="ECO:0000256" key="5">
    <source>
        <dbReference type="ARBA" id="ARBA00012388"/>
    </source>
</evidence>